<reference evidence="1" key="1">
    <citation type="journal article" date="2015" name="Nature">
        <title>Complex archaea that bridge the gap between prokaryotes and eukaryotes.</title>
        <authorList>
            <person name="Spang A."/>
            <person name="Saw J.H."/>
            <person name="Jorgensen S.L."/>
            <person name="Zaremba-Niedzwiedzka K."/>
            <person name="Martijn J."/>
            <person name="Lind A.E."/>
            <person name="van Eijk R."/>
            <person name="Schleper C."/>
            <person name="Guy L."/>
            <person name="Ettema T.J."/>
        </authorList>
    </citation>
    <scope>NUCLEOTIDE SEQUENCE</scope>
</reference>
<proteinExistence type="predicted"/>
<evidence type="ECO:0000313" key="1">
    <source>
        <dbReference type="EMBL" id="KKL85545.1"/>
    </source>
</evidence>
<sequence>MRLLLIALVLFTPIQVVAASFTIKAKYSNQFGLPILDDTDSMITSLGAGLDISSRDQCLSELQGDMVERIATGYGMEYGATNVVLKCTKYWRNENCPSIYPGCISSADFGRPRHIQTYDDGAIIAPHLRFSLQEHEVIQTISYGEDSDQDGNLDIGFVVQKKLDLKNNKTASDSECRNMIESQGFKKIIKEQYFEDRRTKAYKINCFYVNNSGKATGVASEIIRR</sequence>
<organism evidence="1">
    <name type="scientific">marine sediment metagenome</name>
    <dbReference type="NCBI Taxonomy" id="412755"/>
    <lineage>
        <taxon>unclassified sequences</taxon>
        <taxon>metagenomes</taxon>
        <taxon>ecological metagenomes</taxon>
    </lineage>
</organism>
<dbReference type="EMBL" id="LAZR01021375">
    <property type="protein sequence ID" value="KKL85545.1"/>
    <property type="molecule type" value="Genomic_DNA"/>
</dbReference>
<name>A0A0F9HV20_9ZZZZ</name>
<dbReference type="AlphaFoldDB" id="A0A0F9HV20"/>
<protein>
    <submittedName>
        <fullName evidence="1">Uncharacterized protein</fullName>
    </submittedName>
</protein>
<accession>A0A0F9HV20</accession>
<comment type="caution">
    <text evidence="1">The sequence shown here is derived from an EMBL/GenBank/DDBJ whole genome shotgun (WGS) entry which is preliminary data.</text>
</comment>
<gene>
    <name evidence="1" type="ORF">LCGC14_1953640</name>
</gene>